<feature type="transmembrane region" description="Helical" evidence="13">
    <location>
        <begin position="108"/>
        <end position="130"/>
    </location>
</feature>
<sequence>MHIAEGYLPVSHAIAWSVAAAPFVVHGVVTLSRRVAADPESKLLLGACGAFCFVLSALKIPSVTGSCSHPTGTGLGAVLFRPPIMTVLGTITLVFQALLLAHGGLTTLGANVFSMAVIGPWVGYGCYLLTRRLGLLPAVFAGAFAADLVTYCVTSAQLALAFPDPQGGFAGALAKFGGVFAVTQLPLAVSEGLLTVLVVRLLRTSAAADLIRLGVLRGREKAVAS</sequence>
<comment type="similarity">
    <text evidence="12 13">Belongs to the CbiM family.</text>
</comment>
<evidence type="ECO:0000256" key="11">
    <source>
        <dbReference type="ARBA" id="ARBA00023285"/>
    </source>
</evidence>
<dbReference type="GO" id="GO:0009236">
    <property type="term" value="P:cobalamin biosynthetic process"/>
    <property type="evidence" value="ECO:0007669"/>
    <property type="project" value="UniProtKB-UniRule"/>
</dbReference>
<feature type="transmembrane region" description="Helical" evidence="13">
    <location>
        <begin position="43"/>
        <end position="60"/>
    </location>
</feature>
<evidence type="ECO:0000256" key="2">
    <source>
        <dbReference type="ARBA" id="ARBA00004953"/>
    </source>
</evidence>
<dbReference type="STRING" id="471852.Tcur_4719"/>
<dbReference type="HAMAP" id="MF_01462">
    <property type="entry name" value="CbiM"/>
    <property type="match status" value="1"/>
</dbReference>
<protein>
    <recommendedName>
        <fullName evidence="13">Cobalt transport protein CbiM</fullName>
    </recommendedName>
    <alternativeName>
        <fullName evidence="13">Energy-coupling factor transporter probable substrate-capture protein CbiM</fullName>
        <shortName evidence="13">ECF transporter S component CbiM</shortName>
    </alternativeName>
</protein>
<keyword evidence="8 13" id="KW-1133">Transmembrane helix</keyword>
<dbReference type="InterPro" id="IPR002751">
    <property type="entry name" value="CbiM/NikMN"/>
</dbReference>
<evidence type="ECO:0000256" key="4">
    <source>
        <dbReference type="ARBA" id="ARBA00022448"/>
    </source>
</evidence>
<feature type="transmembrane region" description="Helical" evidence="13">
    <location>
        <begin position="13"/>
        <end position="31"/>
    </location>
</feature>
<keyword evidence="9 13" id="KW-0406">Ion transport</keyword>
<evidence type="ECO:0000256" key="5">
    <source>
        <dbReference type="ARBA" id="ARBA00022475"/>
    </source>
</evidence>
<keyword evidence="6 13" id="KW-0169">Cobalamin biosynthesis</keyword>
<keyword evidence="10 13" id="KW-0472">Membrane</keyword>
<comment type="function">
    <text evidence="13">Part of the energy-coupling factor (ECF) transporter complex CbiMNOQ involved in cobalt import.</text>
</comment>
<evidence type="ECO:0000256" key="12">
    <source>
        <dbReference type="ARBA" id="ARBA00060918"/>
    </source>
</evidence>
<comment type="subcellular location">
    <subcellularLocation>
        <location evidence="1">Cell inner membrane</location>
        <topology evidence="1">Multi-pass membrane protein</topology>
    </subcellularLocation>
    <subcellularLocation>
        <location evidence="13">Cell membrane</location>
        <topology evidence="13">Multi-pass membrane protein</topology>
    </subcellularLocation>
</comment>
<dbReference type="Gene3D" id="1.10.1760.20">
    <property type="match status" value="1"/>
</dbReference>
<keyword evidence="4 13" id="KW-0813">Transport</keyword>
<keyword evidence="11 13" id="KW-0170">Cobalt</keyword>
<evidence type="ECO:0000313" key="14">
    <source>
        <dbReference type="EMBL" id="ACZ00241.1"/>
    </source>
</evidence>
<feature type="transmembrane region" description="Helical" evidence="13">
    <location>
        <begin position="80"/>
        <end position="101"/>
    </location>
</feature>
<evidence type="ECO:0000256" key="8">
    <source>
        <dbReference type="ARBA" id="ARBA00022989"/>
    </source>
</evidence>
<evidence type="ECO:0000256" key="3">
    <source>
        <dbReference type="ARBA" id="ARBA00022426"/>
    </source>
</evidence>
<dbReference type="OrthoDB" id="9809846at2"/>
<dbReference type="EMBL" id="CP001738">
    <property type="protein sequence ID" value="ACZ00241.1"/>
    <property type="molecule type" value="Genomic_DNA"/>
</dbReference>
<dbReference type="FunFam" id="1.10.1760.20:FF:000001">
    <property type="entry name" value="Cobalt transport protein CbiM"/>
    <property type="match status" value="1"/>
</dbReference>
<dbReference type="NCBIfam" id="NF006184">
    <property type="entry name" value="PRK08319.1"/>
    <property type="match status" value="1"/>
</dbReference>
<evidence type="ECO:0000256" key="7">
    <source>
        <dbReference type="ARBA" id="ARBA00022692"/>
    </source>
</evidence>
<dbReference type="eggNOG" id="COG0310">
    <property type="taxonomic scope" value="Bacteria"/>
</dbReference>
<proteinExistence type="inferred from homology"/>
<gene>
    <name evidence="13" type="primary">cbiM</name>
    <name evidence="14" type="ordered locus">Tcur_4719</name>
</gene>
<dbReference type="Proteomes" id="UP000001918">
    <property type="component" value="Chromosome"/>
</dbReference>
<dbReference type="GO" id="GO:0015087">
    <property type="term" value="F:cobalt ion transmembrane transporter activity"/>
    <property type="evidence" value="ECO:0007669"/>
    <property type="project" value="UniProtKB-UniRule"/>
</dbReference>
<dbReference type="InterPro" id="IPR018024">
    <property type="entry name" value="CbiM"/>
</dbReference>
<name>D1A735_THECD</name>
<keyword evidence="7 13" id="KW-0812">Transmembrane</keyword>
<evidence type="ECO:0000256" key="10">
    <source>
        <dbReference type="ARBA" id="ARBA00023136"/>
    </source>
</evidence>
<evidence type="ECO:0000256" key="1">
    <source>
        <dbReference type="ARBA" id="ARBA00004429"/>
    </source>
</evidence>
<dbReference type="NCBIfam" id="TIGR00123">
    <property type="entry name" value="cbiM"/>
    <property type="match status" value="1"/>
</dbReference>
<organism evidence="14 15">
    <name type="scientific">Thermomonospora curvata (strain ATCC 19995 / DSM 43183 / JCM 3096 / KCTC 9072 / NBRC 15933 / NCIMB 10081 / Henssen B9)</name>
    <dbReference type="NCBI Taxonomy" id="471852"/>
    <lineage>
        <taxon>Bacteria</taxon>
        <taxon>Bacillati</taxon>
        <taxon>Actinomycetota</taxon>
        <taxon>Actinomycetes</taxon>
        <taxon>Streptosporangiales</taxon>
        <taxon>Thermomonosporaceae</taxon>
        <taxon>Thermomonospora</taxon>
    </lineage>
</organism>
<evidence type="ECO:0000256" key="9">
    <source>
        <dbReference type="ARBA" id="ARBA00023065"/>
    </source>
</evidence>
<dbReference type="Pfam" id="PF01891">
    <property type="entry name" value="CbiM"/>
    <property type="match status" value="1"/>
</dbReference>
<dbReference type="RefSeq" id="WP_012855022.1">
    <property type="nucleotide sequence ID" value="NC_013510.1"/>
</dbReference>
<feature type="transmembrane region" description="Helical" evidence="13">
    <location>
        <begin position="136"/>
        <end position="162"/>
    </location>
</feature>
<dbReference type="GO" id="GO:0043190">
    <property type="term" value="C:ATP-binding cassette (ABC) transporter complex"/>
    <property type="evidence" value="ECO:0007669"/>
    <property type="project" value="InterPro"/>
</dbReference>
<comment type="subunit">
    <text evidence="13">Forms an energy-coupling factor (ECF) transporter complex composed of an ATP-binding protein (A component, CbiO), a transmembrane protein (T component, CbiQ) and 2 possible substrate-capture proteins (S components, CbiM and CbiN) of unknown stoichimetry.</text>
</comment>
<reference evidence="14 15" key="1">
    <citation type="journal article" date="2011" name="Stand. Genomic Sci.">
        <title>Complete genome sequence of Thermomonospora curvata type strain (B9).</title>
        <authorList>
            <person name="Chertkov O."/>
            <person name="Sikorski J."/>
            <person name="Nolan M."/>
            <person name="Lapidus A."/>
            <person name="Lucas S."/>
            <person name="Del Rio T.G."/>
            <person name="Tice H."/>
            <person name="Cheng J.F."/>
            <person name="Goodwin L."/>
            <person name="Pitluck S."/>
            <person name="Liolios K."/>
            <person name="Ivanova N."/>
            <person name="Mavromatis K."/>
            <person name="Mikhailova N."/>
            <person name="Ovchinnikova G."/>
            <person name="Pati A."/>
            <person name="Chen A."/>
            <person name="Palaniappan K."/>
            <person name="Djao O.D."/>
            <person name="Land M."/>
            <person name="Hauser L."/>
            <person name="Chang Y.J."/>
            <person name="Jeffries C.D."/>
            <person name="Brettin T."/>
            <person name="Han C."/>
            <person name="Detter J.C."/>
            <person name="Rohde M."/>
            <person name="Goker M."/>
            <person name="Woyke T."/>
            <person name="Bristow J."/>
            <person name="Eisen J.A."/>
            <person name="Markowitz V."/>
            <person name="Hugenholtz P."/>
            <person name="Klenk H.P."/>
            <person name="Kyrpides N.C."/>
        </authorList>
    </citation>
    <scope>NUCLEOTIDE SEQUENCE [LARGE SCALE GENOMIC DNA]</scope>
    <source>
        <strain evidence="15">ATCC 19995 / DSM 43183 / JCM 3096 / KCTC 9072 / NBRC 15933 / NCIMB 10081 / Henssen B9</strain>
    </source>
</reference>
<dbReference type="UniPathway" id="UPA00148"/>
<dbReference type="PANTHER" id="PTHR43627">
    <property type="match status" value="1"/>
</dbReference>
<evidence type="ECO:0000313" key="15">
    <source>
        <dbReference type="Proteomes" id="UP000001918"/>
    </source>
</evidence>
<comment type="pathway">
    <text evidence="2 13">Cofactor biosynthesis; adenosylcobalamin biosynthesis.</text>
</comment>
<dbReference type="HOGENOM" id="CLU_052508_3_0_11"/>
<dbReference type="KEGG" id="tcu:Tcur_4719"/>
<accession>D1A735</accession>
<evidence type="ECO:0000256" key="6">
    <source>
        <dbReference type="ARBA" id="ARBA00022573"/>
    </source>
</evidence>
<dbReference type="AlphaFoldDB" id="D1A735"/>
<keyword evidence="3 13" id="KW-0171">Cobalt transport</keyword>
<dbReference type="PANTHER" id="PTHR43627:SF1">
    <property type="entry name" value="COBALT TRANSPORT PROTEIN CBIM"/>
    <property type="match status" value="1"/>
</dbReference>
<keyword evidence="5 13" id="KW-1003">Cell membrane</keyword>
<evidence type="ECO:0000256" key="13">
    <source>
        <dbReference type="HAMAP-Rule" id="MF_01462"/>
    </source>
</evidence>
<keyword evidence="15" id="KW-1185">Reference proteome</keyword>